<dbReference type="GO" id="GO:0005507">
    <property type="term" value="F:copper ion binding"/>
    <property type="evidence" value="ECO:0007669"/>
    <property type="project" value="TreeGrafter"/>
</dbReference>
<comment type="similarity">
    <text evidence="1">Belongs to the CutA family.</text>
</comment>
<dbReference type="Pfam" id="PF03091">
    <property type="entry name" value="CutA1"/>
    <property type="match status" value="1"/>
</dbReference>
<evidence type="ECO:0000313" key="2">
    <source>
        <dbReference type="EMBL" id="VAW34710.1"/>
    </source>
</evidence>
<dbReference type="InterPro" id="IPR015867">
    <property type="entry name" value="N-reg_PII/ATP_PRibTrfase_C"/>
</dbReference>
<reference evidence="2" key="1">
    <citation type="submission" date="2018-06" db="EMBL/GenBank/DDBJ databases">
        <authorList>
            <person name="Zhirakovskaya E."/>
        </authorList>
    </citation>
    <scope>NUCLEOTIDE SEQUENCE</scope>
</reference>
<organism evidence="2">
    <name type="scientific">hydrothermal vent metagenome</name>
    <dbReference type="NCBI Taxonomy" id="652676"/>
    <lineage>
        <taxon>unclassified sequences</taxon>
        <taxon>metagenomes</taxon>
        <taxon>ecological metagenomes</taxon>
    </lineage>
</organism>
<dbReference type="Gene3D" id="3.30.70.120">
    <property type="match status" value="1"/>
</dbReference>
<dbReference type="InterPro" id="IPR004323">
    <property type="entry name" value="Ion_tolerance_CutA"/>
</dbReference>
<gene>
    <name evidence="2" type="ORF">MNBD_DELTA02-409</name>
</gene>
<dbReference type="AlphaFoldDB" id="A0A3B0V1C7"/>
<sequence>MSDGKYIVVFMTAPGGDEAARIGRAVVLEGLAACCNIVPKLRSIYRWQGELCDEQEALCILKTRSELFEVLKDRLVELHSYEVPEVIAIDIEDGSAQYLKWIDEVTG</sequence>
<dbReference type="GO" id="GO:0010038">
    <property type="term" value="P:response to metal ion"/>
    <property type="evidence" value="ECO:0007669"/>
    <property type="project" value="InterPro"/>
</dbReference>
<dbReference type="EMBL" id="UOEZ01000007">
    <property type="protein sequence ID" value="VAW34710.1"/>
    <property type="molecule type" value="Genomic_DNA"/>
</dbReference>
<accession>A0A3B0V1C7</accession>
<dbReference type="InterPro" id="IPR011322">
    <property type="entry name" value="N-reg_PII-like_a/b"/>
</dbReference>
<name>A0A3B0V1C7_9ZZZZ</name>
<dbReference type="PANTHER" id="PTHR23419:SF8">
    <property type="entry name" value="FI09726P"/>
    <property type="match status" value="1"/>
</dbReference>
<evidence type="ECO:0000256" key="1">
    <source>
        <dbReference type="ARBA" id="ARBA00010169"/>
    </source>
</evidence>
<dbReference type="PANTHER" id="PTHR23419">
    <property type="entry name" value="DIVALENT CATION TOLERANCE CUTA-RELATED"/>
    <property type="match status" value="1"/>
</dbReference>
<protein>
    <submittedName>
        <fullName evidence="2">Periplasmic divalent cation tolerance protein CutA</fullName>
    </submittedName>
</protein>
<dbReference type="SUPFAM" id="SSF54913">
    <property type="entry name" value="GlnB-like"/>
    <property type="match status" value="1"/>
</dbReference>
<proteinExistence type="inferred from homology"/>